<dbReference type="InterPro" id="IPR020568">
    <property type="entry name" value="Ribosomal_Su5_D2-typ_SF"/>
</dbReference>
<dbReference type="GO" id="GO:0022627">
    <property type="term" value="C:cytosolic small ribosomal subunit"/>
    <property type="evidence" value="ECO:0007669"/>
    <property type="project" value="TreeGrafter"/>
</dbReference>
<keyword evidence="2 4" id="KW-0689">Ribosomal protein</keyword>
<dbReference type="Gene3D" id="3.30.230.10">
    <property type="match status" value="1"/>
</dbReference>
<evidence type="ECO:0000313" key="6">
    <source>
        <dbReference type="EMBL" id="OGZ77446.1"/>
    </source>
</evidence>
<dbReference type="NCBIfam" id="NF001099">
    <property type="entry name" value="PRK00132.1"/>
    <property type="match status" value="1"/>
</dbReference>
<dbReference type="FunFam" id="3.30.230.10:FF:000001">
    <property type="entry name" value="30S ribosomal protein S9"/>
    <property type="match status" value="1"/>
</dbReference>
<dbReference type="PANTHER" id="PTHR21569">
    <property type="entry name" value="RIBOSOMAL PROTEIN S9"/>
    <property type="match status" value="1"/>
</dbReference>
<dbReference type="GO" id="GO:0003723">
    <property type="term" value="F:RNA binding"/>
    <property type="evidence" value="ECO:0007669"/>
    <property type="project" value="TreeGrafter"/>
</dbReference>
<dbReference type="Pfam" id="PF00380">
    <property type="entry name" value="Ribosomal_S9"/>
    <property type="match status" value="1"/>
</dbReference>
<dbReference type="GO" id="GO:0003735">
    <property type="term" value="F:structural constituent of ribosome"/>
    <property type="evidence" value="ECO:0007669"/>
    <property type="project" value="InterPro"/>
</dbReference>
<dbReference type="InterPro" id="IPR023035">
    <property type="entry name" value="Ribosomal_uS9_bac/plastid"/>
</dbReference>
<comment type="caution">
    <text evidence="6">The sequence shown here is derived from an EMBL/GenBank/DDBJ whole genome shotgun (WGS) entry which is preliminary data.</text>
</comment>
<dbReference type="SUPFAM" id="SSF54211">
    <property type="entry name" value="Ribosomal protein S5 domain 2-like"/>
    <property type="match status" value="1"/>
</dbReference>
<evidence type="ECO:0000256" key="2">
    <source>
        <dbReference type="ARBA" id="ARBA00022980"/>
    </source>
</evidence>
<dbReference type="PROSITE" id="PS00360">
    <property type="entry name" value="RIBOSOMAL_S9"/>
    <property type="match status" value="1"/>
</dbReference>
<dbReference type="PANTHER" id="PTHR21569:SF1">
    <property type="entry name" value="SMALL RIBOSOMAL SUBUNIT PROTEIN US9M"/>
    <property type="match status" value="1"/>
</dbReference>
<dbReference type="EMBL" id="MHPE01000009">
    <property type="protein sequence ID" value="OGZ77446.1"/>
    <property type="molecule type" value="Genomic_DNA"/>
</dbReference>
<organism evidence="6 7">
    <name type="scientific">Candidatus Staskawiczbacteria bacterium RIFCSPLOWO2_12_FULL_37_15</name>
    <dbReference type="NCBI Taxonomy" id="1802218"/>
    <lineage>
        <taxon>Bacteria</taxon>
        <taxon>Candidatus Staskawicziibacteriota</taxon>
    </lineage>
</organism>
<dbReference type="GO" id="GO:0006412">
    <property type="term" value="P:translation"/>
    <property type="evidence" value="ECO:0007669"/>
    <property type="project" value="InterPro"/>
</dbReference>
<gene>
    <name evidence="6" type="ORF">A3G45_01255</name>
</gene>
<evidence type="ECO:0000256" key="4">
    <source>
        <dbReference type="RuleBase" id="RU003815"/>
    </source>
</evidence>
<accession>A0A1G2IRK6</accession>
<sequence length="137" mass="16147">MKEDAGKPDRYFEAIGRRKTAVARVRLFTKGEKEFIVNNKPYQQYFILPEDQETAVSSMKKMKCFDKFRVTVKVEGGGRHAQAEAVRHGTARVLVDFNQNFRKRLRKAGFLTRDPRMRERKKFGLLRARRAPQWAKR</sequence>
<protein>
    <recommendedName>
        <fullName evidence="5">30S ribosomal protein S9</fullName>
    </recommendedName>
</protein>
<proteinExistence type="inferred from homology"/>
<dbReference type="Proteomes" id="UP000178632">
    <property type="component" value="Unassembled WGS sequence"/>
</dbReference>
<evidence type="ECO:0000256" key="1">
    <source>
        <dbReference type="ARBA" id="ARBA00005251"/>
    </source>
</evidence>
<evidence type="ECO:0000256" key="5">
    <source>
        <dbReference type="RuleBase" id="RU003816"/>
    </source>
</evidence>
<dbReference type="InterPro" id="IPR000754">
    <property type="entry name" value="Ribosomal_uS9"/>
</dbReference>
<comment type="similarity">
    <text evidence="1 4">Belongs to the universal ribosomal protein uS9 family.</text>
</comment>
<dbReference type="InterPro" id="IPR014721">
    <property type="entry name" value="Ribsml_uS5_D2-typ_fold_subgr"/>
</dbReference>
<evidence type="ECO:0000256" key="3">
    <source>
        <dbReference type="ARBA" id="ARBA00023274"/>
    </source>
</evidence>
<evidence type="ECO:0000313" key="7">
    <source>
        <dbReference type="Proteomes" id="UP000178632"/>
    </source>
</evidence>
<dbReference type="InterPro" id="IPR020574">
    <property type="entry name" value="Ribosomal_uS9_CS"/>
</dbReference>
<keyword evidence="3 4" id="KW-0687">Ribonucleoprotein</keyword>
<reference evidence="6 7" key="1">
    <citation type="journal article" date="2016" name="Nat. Commun.">
        <title>Thousands of microbial genomes shed light on interconnected biogeochemical processes in an aquifer system.</title>
        <authorList>
            <person name="Anantharaman K."/>
            <person name="Brown C.T."/>
            <person name="Hug L.A."/>
            <person name="Sharon I."/>
            <person name="Castelle C.J."/>
            <person name="Probst A.J."/>
            <person name="Thomas B.C."/>
            <person name="Singh A."/>
            <person name="Wilkins M.J."/>
            <person name="Karaoz U."/>
            <person name="Brodie E.L."/>
            <person name="Williams K.H."/>
            <person name="Hubbard S.S."/>
            <person name="Banfield J.F."/>
        </authorList>
    </citation>
    <scope>NUCLEOTIDE SEQUENCE [LARGE SCALE GENOMIC DNA]</scope>
</reference>
<name>A0A1G2IRK6_9BACT</name>
<dbReference type="AlphaFoldDB" id="A0A1G2IRK6"/>